<dbReference type="PANTHER" id="PTHR31956">
    <property type="entry name" value="NON-SPECIFIC PHOSPHOLIPASE C4-RELATED"/>
    <property type="match status" value="1"/>
</dbReference>
<evidence type="ECO:0000313" key="2">
    <source>
        <dbReference type="EMBL" id="KAG9230602.1"/>
    </source>
</evidence>
<dbReference type="AlphaFoldDB" id="A0A9P7YBW7"/>
<dbReference type="EMBL" id="MU251658">
    <property type="protein sequence ID" value="KAG9230602.1"/>
    <property type="molecule type" value="Genomic_DNA"/>
</dbReference>
<dbReference type="GO" id="GO:0016788">
    <property type="term" value="F:hydrolase activity, acting on ester bonds"/>
    <property type="evidence" value="ECO:0007669"/>
    <property type="project" value="InterPro"/>
</dbReference>
<name>A0A9P7YBW7_9HELO</name>
<evidence type="ECO:0000313" key="3">
    <source>
        <dbReference type="Proteomes" id="UP000824998"/>
    </source>
</evidence>
<protein>
    <submittedName>
        <fullName evidence="2">Uncharacterized protein</fullName>
    </submittedName>
</protein>
<reference evidence="2" key="1">
    <citation type="journal article" date="2021" name="IMA Fungus">
        <title>Genomic characterization of three marine fungi, including Emericellopsis atlantica sp. nov. with signatures of a generalist lifestyle and marine biomass degradation.</title>
        <authorList>
            <person name="Hagestad O.C."/>
            <person name="Hou L."/>
            <person name="Andersen J.H."/>
            <person name="Hansen E.H."/>
            <person name="Altermark B."/>
            <person name="Li C."/>
            <person name="Kuhnert E."/>
            <person name="Cox R.J."/>
            <person name="Crous P.W."/>
            <person name="Spatafora J.W."/>
            <person name="Lail K."/>
            <person name="Amirebrahimi M."/>
            <person name="Lipzen A."/>
            <person name="Pangilinan J."/>
            <person name="Andreopoulos W."/>
            <person name="Hayes R.D."/>
            <person name="Ng V."/>
            <person name="Grigoriev I.V."/>
            <person name="Jackson S.A."/>
            <person name="Sutton T.D.S."/>
            <person name="Dobson A.D.W."/>
            <person name="Rama T."/>
        </authorList>
    </citation>
    <scope>NUCLEOTIDE SEQUENCE</scope>
    <source>
        <strain evidence="2">TRa018bII</strain>
    </source>
</reference>
<dbReference type="PANTHER" id="PTHR31956:SF15">
    <property type="entry name" value="ACID PHOSPHATASE PHOA"/>
    <property type="match status" value="1"/>
</dbReference>
<accession>A0A9P7YBW7</accession>
<comment type="caution">
    <text evidence="2">The sequence shown here is derived from an EMBL/GenBank/DDBJ whole genome shotgun (WGS) entry which is preliminary data.</text>
</comment>
<dbReference type="GO" id="GO:0009395">
    <property type="term" value="P:phospholipid catabolic process"/>
    <property type="evidence" value="ECO:0007669"/>
    <property type="project" value="TreeGrafter"/>
</dbReference>
<keyword evidence="1" id="KW-0378">Hydrolase</keyword>
<organism evidence="2 3">
    <name type="scientific">Amylocarpus encephaloides</name>
    <dbReference type="NCBI Taxonomy" id="45428"/>
    <lineage>
        <taxon>Eukaryota</taxon>
        <taxon>Fungi</taxon>
        <taxon>Dikarya</taxon>
        <taxon>Ascomycota</taxon>
        <taxon>Pezizomycotina</taxon>
        <taxon>Leotiomycetes</taxon>
        <taxon>Helotiales</taxon>
        <taxon>Helotiales incertae sedis</taxon>
        <taxon>Amylocarpus</taxon>
    </lineage>
</organism>
<dbReference type="OrthoDB" id="5135119at2759"/>
<sequence>MLLKLRTQPFSTSKDNTLPPRMFITPDLTSNGNDTPGRTFASNLTHLEPLLVDKTFMQNTLVLIPFDENETYSIENKVFGILLGDAVPKHLVGTSNNSFYNHDSEISTVSANWYRVSSLSTAGMPVPASKVFSNVASYTGDHIRKWEGKMYYDNFS</sequence>
<evidence type="ECO:0000256" key="1">
    <source>
        <dbReference type="ARBA" id="ARBA00022801"/>
    </source>
</evidence>
<dbReference type="Proteomes" id="UP000824998">
    <property type="component" value="Unassembled WGS sequence"/>
</dbReference>
<keyword evidence="3" id="KW-1185">Reference proteome</keyword>
<proteinExistence type="predicted"/>
<dbReference type="InterPro" id="IPR007312">
    <property type="entry name" value="Phosphoesterase"/>
</dbReference>
<gene>
    <name evidence="2" type="ORF">BJ875DRAFT_384774</name>
</gene>